<dbReference type="InterPro" id="IPR015947">
    <property type="entry name" value="PUA-like_sf"/>
</dbReference>
<reference evidence="1 2" key="1">
    <citation type="submission" date="2024-06" db="EMBL/GenBank/DDBJ databases">
        <title>The Natural Products Discovery Center: Release of the First 8490 Sequenced Strains for Exploring Actinobacteria Biosynthetic Diversity.</title>
        <authorList>
            <person name="Kalkreuter E."/>
            <person name="Kautsar S.A."/>
            <person name="Yang D."/>
            <person name="Bader C.D."/>
            <person name="Teijaro C.N."/>
            <person name="Fluegel L."/>
            <person name="Davis C.M."/>
            <person name="Simpson J.R."/>
            <person name="Lauterbach L."/>
            <person name="Steele A.D."/>
            <person name="Gui C."/>
            <person name="Meng S."/>
            <person name="Li G."/>
            <person name="Viehrig K."/>
            <person name="Ye F."/>
            <person name="Su P."/>
            <person name="Kiefer A.F."/>
            <person name="Nichols A."/>
            <person name="Cepeda A.J."/>
            <person name="Yan W."/>
            <person name="Fan B."/>
            <person name="Jiang Y."/>
            <person name="Adhikari A."/>
            <person name="Zheng C.-J."/>
            <person name="Schuster L."/>
            <person name="Cowan T.M."/>
            <person name="Smanski M.J."/>
            <person name="Chevrette M.G."/>
            <person name="De Carvalho L.P.S."/>
            <person name="Shen B."/>
        </authorList>
    </citation>
    <scope>NUCLEOTIDE SEQUENCE [LARGE SCALE GENOMIC DNA]</scope>
    <source>
        <strain evidence="1 2">NPDC048946</strain>
    </source>
</reference>
<dbReference type="Proteomes" id="UP001551482">
    <property type="component" value="Unassembled WGS sequence"/>
</dbReference>
<accession>A0ABV3DTE6</accession>
<sequence>MSVTEGRPVRALTLHQPWAHAIAHLGKDVENRTRRTNFRDGLVLVHAGARVDHDALRDLPADVAAAMTSSAVVAVTRITDAHPDCGGRCSTWAQPGAWHWQLAGTVALTAPVPAPGAQGLWIPDDGLRRRVARALPAHAADRLGPLLASDLFPSPERTGRL</sequence>
<protein>
    <recommendedName>
        <fullName evidence="3">ASCH domain-containing protein</fullName>
    </recommendedName>
</protein>
<organism evidence="1 2">
    <name type="scientific">Streptodolium elevatio</name>
    <dbReference type="NCBI Taxonomy" id="3157996"/>
    <lineage>
        <taxon>Bacteria</taxon>
        <taxon>Bacillati</taxon>
        <taxon>Actinomycetota</taxon>
        <taxon>Actinomycetes</taxon>
        <taxon>Kitasatosporales</taxon>
        <taxon>Streptomycetaceae</taxon>
        <taxon>Streptodolium</taxon>
    </lineage>
</organism>
<dbReference type="RefSeq" id="WP_358362853.1">
    <property type="nucleotide sequence ID" value="NZ_JBEZFP010000150.1"/>
</dbReference>
<name>A0ABV3DTE6_9ACTN</name>
<dbReference type="Gene3D" id="2.30.130.30">
    <property type="entry name" value="Hypothetical protein"/>
    <property type="match status" value="1"/>
</dbReference>
<evidence type="ECO:0008006" key="3">
    <source>
        <dbReference type="Google" id="ProtNLM"/>
    </source>
</evidence>
<comment type="caution">
    <text evidence="1">The sequence shown here is derived from an EMBL/GenBank/DDBJ whole genome shotgun (WGS) entry which is preliminary data.</text>
</comment>
<proteinExistence type="predicted"/>
<evidence type="ECO:0000313" key="1">
    <source>
        <dbReference type="EMBL" id="MEU8139022.1"/>
    </source>
</evidence>
<keyword evidence="2" id="KW-1185">Reference proteome</keyword>
<gene>
    <name evidence="1" type="ORF">AB0C36_36675</name>
</gene>
<dbReference type="EMBL" id="JBEZFP010000150">
    <property type="protein sequence ID" value="MEU8139022.1"/>
    <property type="molecule type" value="Genomic_DNA"/>
</dbReference>
<evidence type="ECO:0000313" key="2">
    <source>
        <dbReference type="Proteomes" id="UP001551482"/>
    </source>
</evidence>
<dbReference type="SUPFAM" id="SSF88697">
    <property type="entry name" value="PUA domain-like"/>
    <property type="match status" value="1"/>
</dbReference>